<evidence type="ECO:0000313" key="2">
    <source>
        <dbReference type="EMBL" id="MFM0522043.1"/>
    </source>
</evidence>
<dbReference type="Gene3D" id="3.40.50.2000">
    <property type="entry name" value="Glycogen Phosphorylase B"/>
    <property type="match status" value="2"/>
</dbReference>
<dbReference type="Pfam" id="PF13692">
    <property type="entry name" value="Glyco_trans_1_4"/>
    <property type="match status" value="1"/>
</dbReference>
<organism evidence="2 3">
    <name type="scientific">Caballeronia jiangsuensis</name>
    <dbReference type="NCBI Taxonomy" id="1458357"/>
    <lineage>
        <taxon>Bacteria</taxon>
        <taxon>Pseudomonadati</taxon>
        <taxon>Pseudomonadota</taxon>
        <taxon>Betaproteobacteria</taxon>
        <taxon>Burkholderiales</taxon>
        <taxon>Burkholderiaceae</taxon>
        <taxon>Caballeronia</taxon>
    </lineage>
</organism>
<dbReference type="Pfam" id="PF13439">
    <property type="entry name" value="Glyco_transf_4"/>
    <property type="match status" value="1"/>
</dbReference>
<dbReference type="PANTHER" id="PTHR12526">
    <property type="entry name" value="GLYCOSYLTRANSFERASE"/>
    <property type="match status" value="1"/>
</dbReference>
<feature type="domain" description="Glycosyltransferase subfamily 4-like N-terminal" evidence="1">
    <location>
        <begin position="15"/>
        <end position="156"/>
    </location>
</feature>
<dbReference type="PANTHER" id="PTHR12526:SF630">
    <property type="entry name" value="GLYCOSYLTRANSFERASE"/>
    <property type="match status" value="1"/>
</dbReference>
<gene>
    <name evidence="2" type="ORF">PQR08_31965</name>
</gene>
<comment type="caution">
    <text evidence="2">The sequence shown here is derived from an EMBL/GenBank/DDBJ whole genome shotgun (WGS) entry which is preliminary data.</text>
</comment>
<dbReference type="CDD" id="cd03801">
    <property type="entry name" value="GT4_PimA-like"/>
    <property type="match status" value="1"/>
</dbReference>
<accession>A0ABW9CVY0</accession>
<dbReference type="InterPro" id="IPR028098">
    <property type="entry name" value="Glyco_trans_4-like_N"/>
</dbReference>
<dbReference type="Proteomes" id="UP001629462">
    <property type="component" value="Unassembled WGS sequence"/>
</dbReference>
<sequence>MRIVHLANHAQTIGNGTVNMMVDLACMQASMGQDVVVASSGGGFEPLLRRHGITHVPLQQSRQPWRVPSMIAGFNRLIDRFDPEIVHAHMMTGALISRFGSMRRRFALVTTVHHELQKSASLVRAGDRMVAVSRAVAMDLQARGIDPARMSIVLNGAVGAPRLVCRPAAKPVRLKHPNIVCVAGMYRRKGIADLLHAFALVREQSASEREFMSEPHLYLVGDGPERASMEALAAELGIAEATHFTGFVADARPYLASADIFALLSREDPGPLVIAEAREAGCAIVATRVGGIPEMLDDGAAGVLVTAGDIEQAAAKLRWLLLDRQARGQLAARARQNLQPLSVERVCSEYMAVYQQTLKERESMSRRQLALDARRPRTTDGAI</sequence>
<name>A0ABW9CVY0_9BURK</name>
<keyword evidence="3" id="KW-1185">Reference proteome</keyword>
<dbReference type="SUPFAM" id="SSF53756">
    <property type="entry name" value="UDP-Glycosyltransferase/glycogen phosphorylase"/>
    <property type="match status" value="1"/>
</dbReference>
<proteinExistence type="predicted"/>
<evidence type="ECO:0000259" key="1">
    <source>
        <dbReference type="Pfam" id="PF13439"/>
    </source>
</evidence>
<dbReference type="RefSeq" id="WP_250483702.1">
    <property type="nucleotide sequence ID" value="NZ_JAQQDB010000044.1"/>
</dbReference>
<reference evidence="2 3" key="1">
    <citation type="journal article" date="2024" name="Chem. Sci.">
        <title>Discovery of megapolipeptins by genome mining of a Burkholderiales bacteria collection.</title>
        <authorList>
            <person name="Paulo B.S."/>
            <person name="Recchia M.J.J."/>
            <person name="Lee S."/>
            <person name="Fergusson C.H."/>
            <person name="Romanowski S.B."/>
            <person name="Hernandez A."/>
            <person name="Krull N."/>
            <person name="Liu D.Y."/>
            <person name="Cavanagh H."/>
            <person name="Bos A."/>
            <person name="Gray C.A."/>
            <person name="Murphy B.T."/>
            <person name="Linington R.G."/>
            <person name="Eustaquio A.S."/>
        </authorList>
    </citation>
    <scope>NUCLEOTIDE SEQUENCE [LARGE SCALE GENOMIC DNA]</scope>
    <source>
        <strain evidence="2 3">RL17-374-BIF-D</strain>
    </source>
</reference>
<evidence type="ECO:0000313" key="3">
    <source>
        <dbReference type="Proteomes" id="UP001629462"/>
    </source>
</evidence>
<protein>
    <submittedName>
        <fullName evidence="2">Glycosyltransferase family 4 protein</fullName>
    </submittedName>
</protein>
<dbReference type="EMBL" id="JAQQDB010000044">
    <property type="protein sequence ID" value="MFM0522043.1"/>
    <property type="molecule type" value="Genomic_DNA"/>
</dbReference>